<dbReference type="Proteomes" id="UP000596661">
    <property type="component" value="Chromosome 7"/>
</dbReference>
<keyword evidence="3" id="KW-1185">Reference proteome</keyword>
<proteinExistence type="predicted"/>
<dbReference type="Gramene" id="evm.model.07.1109">
    <property type="protein sequence ID" value="cds.evm.model.07.1109"/>
    <property type="gene ID" value="evm.TU.07.1109"/>
</dbReference>
<feature type="region of interest" description="Disordered" evidence="1">
    <location>
        <begin position="1"/>
        <end position="32"/>
    </location>
</feature>
<protein>
    <submittedName>
        <fullName evidence="2">Uncharacterized protein</fullName>
    </submittedName>
</protein>
<evidence type="ECO:0000313" key="2">
    <source>
        <dbReference type="EnsemblPlants" id="cds.evm.model.07.1109"/>
    </source>
</evidence>
<accession>A0A803Q1B9</accession>
<dbReference type="EnsemblPlants" id="evm.model.07.1109">
    <property type="protein sequence ID" value="cds.evm.model.07.1109"/>
    <property type="gene ID" value="evm.TU.07.1109"/>
</dbReference>
<reference evidence="2" key="1">
    <citation type="submission" date="2018-11" db="EMBL/GenBank/DDBJ databases">
        <authorList>
            <person name="Grassa J C."/>
        </authorList>
    </citation>
    <scope>NUCLEOTIDE SEQUENCE [LARGE SCALE GENOMIC DNA]</scope>
</reference>
<reference evidence="2" key="2">
    <citation type="submission" date="2021-03" db="UniProtKB">
        <authorList>
            <consortium name="EnsemblPlants"/>
        </authorList>
    </citation>
    <scope>IDENTIFICATION</scope>
</reference>
<dbReference type="EMBL" id="UZAU01000655">
    <property type="status" value="NOT_ANNOTATED_CDS"/>
    <property type="molecule type" value="Genomic_DNA"/>
</dbReference>
<organism evidence="2 3">
    <name type="scientific">Cannabis sativa</name>
    <name type="common">Hemp</name>
    <name type="synonym">Marijuana</name>
    <dbReference type="NCBI Taxonomy" id="3483"/>
    <lineage>
        <taxon>Eukaryota</taxon>
        <taxon>Viridiplantae</taxon>
        <taxon>Streptophyta</taxon>
        <taxon>Embryophyta</taxon>
        <taxon>Tracheophyta</taxon>
        <taxon>Spermatophyta</taxon>
        <taxon>Magnoliopsida</taxon>
        <taxon>eudicotyledons</taxon>
        <taxon>Gunneridae</taxon>
        <taxon>Pentapetalae</taxon>
        <taxon>rosids</taxon>
        <taxon>fabids</taxon>
        <taxon>Rosales</taxon>
        <taxon>Cannabaceae</taxon>
        <taxon>Cannabis</taxon>
    </lineage>
</organism>
<sequence>MLAATHSPELEVPEPPRVTTTPGDPTEEVLGNQKVVLIKEEEEVPTIDQKWKGMVPLPEPSKKPKRSATPGPSSDSRILVEAEDFLAPPAILLTLAHLDKERVQLHIAKHNYAVDKLSKGNAEAKALKK</sequence>
<evidence type="ECO:0000256" key="1">
    <source>
        <dbReference type="SAM" id="MobiDB-lite"/>
    </source>
</evidence>
<name>A0A803Q1B9_CANSA</name>
<feature type="region of interest" description="Disordered" evidence="1">
    <location>
        <begin position="47"/>
        <end position="76"/>
    </location>
</feature>
<dbReference type="AlphaFoldDB" id="A0A803Q1B9"/>
<evidence type="ECO:0000313" key="3">
    <source>
        <dbReference type="Proteomes" id="UP000596661"/>
    </source>
</evidence>